<sequence length="227" mass="24380">MDEAATCRSAAVDAVEDVYPARLRDDIVAHVDGGSLAPGTLALRCARAVDDTVDLNAIGSRAAGVQLIYDGLRLTRTLSHTEPWEDVDDQTQPNLDILAADVLVSRGFYLLARTDAAGRAVETVRTFGREQTERRDAERDPTRDPAEHDRTLERDVLELAALAGTTAADGTPTPELYAVVADCIDHVTDRGFPHELDFLPTVADLHATIPPEEPTADDGVPQSAGDS</sequence>
<feature type="region of interest" description="Disordered" evidence="1">
    <location>
        <begin position="208"/>
        <end position="227"/>
    </location>
</feature>
<dbReference type="RefSeq" id="WP_336348835.1">
    <property type="nucleotide sequence ID" value="NZ_JAZAQL010000001.1"/>
</dbReference>
<comment type="caution">
    <text evidence="2">The sequence shown here is derived from an EMBL/GenBank/DDBJ whole genome shotgun (WGS) entry which is preliminary data.</text>
</comment>
<dbReference type="Pfam" id="PF23426">
    <property type="entry name" value="DUF7114"/>
    <property type="match status" value="1"/>
</dbReference>
<feature type="region of interest" description="Disordered" evidence="1">
    <location>
        <begin position="128"/>
        <end position="152"/>
    </location>
</feature>
<dbReference type="Proteomes" id="UP001596395">
    <property type="component" value="Unassembled WGS sequence"/>
</dbReference>
<dbReference type="InterPro" id="IPR055538">
    <property type="entry name" value="DUF7114"/>
</dbReference>
<gene>
    <name evidence="2" type="ORF">ACFQGB_03015</name>
</gene>
<keyword evidence="3" id="KW-1185">Reference proteome</keyword>
<evidence type="ECO:0000313" key="3">
    <source>
        <dbReference type="Proteomes" id="UP001596395"/>
    </source>
</evidence>
<dbReference type="AlphaFoldDB" id="A0ABD5V8D8"/>
<organism evidence="2 3">
    <name type="scientific">Halorubellus litoreus</name>
    <dbReference type="NCBI Taxonomy" id="755308"/>
    <lineage>
        <taxon>Archaea</taxon>
        <taxon>Methanobacteriati</taxon>
        <taxon>Methanobacteriota</taxon>
        <taxon>Stenosarchaea group</taxon>
        <taxon>Halobacteria</taxon>
        <taxon>Halobacteriales</taxon>
        <taxon>Halorubellaceae</taxon>
        <taxon>Halorubellus</taxon>
    </lineage>
</organism>
<accession>A0ABD5V8D8</accession>
<evidence type="ECO:0000313" key="2">
    <source>
        <dbReference type="EMBL" id="MFC6951824.1"/>
    </source>
</evidence>
<protein>
    <recommendedName>
        <fullName evidence="4">Halobacterial output domain-containing protein</fullName>
    </recommendedName>
</protein>
<evidence type="ECO:0000256" key="1">
    <source>
        <dbReference type="SAM" id="MobiDB-lite"/>
    </source>
</evidence>
<dbReference type="EMBL" id="JBHSXN010000001">
    <property type="protein sequence ID" value="MFC6951824.1"/>
    <property type="molecule type" value="Genomic_DNA"/>
</dbReference>
<evidence type="ECO:0008006" key="4">
    <source>
        <dbReference type="Google" id="ProtNLM"/>
    </source>
</evidence>
<reference evidence="2 3" key="1">
    <citation type="journal article" date="2019" name="Int. J. Syst. Evol. Microbiol.">
        <title>The Global Catalogue of Microorganisms (GCM) 10K type strain sequencing project: providing services to taxonomists for standard genome sequencing and annotation.</title>
        <authorList>
            <consortium name="The Broad Institute Genomics Platform"/>
            <consortium name="The Broad Institute Genome Sequencing Center for Infectious Disease"/>
            <person name="Wu L."/>
            <person name="Ma J."/>
        </authorList>
    </citation>
    <scope>NUCLEOTIDE SEQUENCE [LARGE SCALE GENOMIC DNA]</scope>
    <source>
        <strain evidence="2 3">GX26</strain>
    </source>
</reference>
<name>A0ABD5V8D8_9EURY</name>
<proteinExistence type="predicted"/>